<dbReference type="InterPro" id="IPR000555">
    <property type="entry name" value="JAMM/MPN+_dom"/>
</dbReference>
<dbReference type="PANTHER" id="PTHR34858:SF1">
    <property type="entry name" value="CYSO-CYSTEINE PEPTIDASE"/>
    <property type="match status" value="1"/>
</dbReference>
<dbReference type="SUPFAM" id="SSF102712">
    <property type="entry name" value="JAB1/MPN domain"/>
    <property type="match status" value="1"/>
</dbReference>
<evidence type="ECO:0000256" key="2">
    <source>
        <dbReference type="ARBA" id="ARBA00022723"/>
    </source>
</evidence>
<dbReference type="SMART" id="SM00232">
    <property type="entry name" value="JAB_MPN"/>
    <property type="match status" value="1"/>
</dbReference>
<dbReference type="PROSITE" id="PS50249">
    <property type="entry name" value="MPN"/>
    <property type="match status" value="1"/>
</dbReference>
<dbReference type="PANTHER" id="PTHR34858">
    <property type="entry name" value="CYSO-CYSTEINE PEPTIDASE"/>
    <property type="match status" value="1"/>
</dbReference>
<keyword evidence="4" id="KW-0862">Zinc</keyword>
<evidence type="ECO:0000256" key="5">
    <source>
        <dbReference type="ARBA" id="ARBA00023049"/>
    </source>
</evidence>
<gene>
    <name evidence="7" type="ORF">U6N30_05805</name>
</gene>
<dbReference type="InterPro" id="IPR037518">
    <property type="entry name" value="MPN"/>
</dbReference>
<proteinExistence type="predicted"/>
<evidence type="ECO:0000256" key="1">
    <source>
        <dbReference type="ARBA" id="ARBA00022670"/>
    </source>
</evidence>
<evidence type="ECO:0000313" key="8">
    <source>
        <dbReference type="Proteomes" id="UP001324287"/>
    </source>
</evidence>
<dbReference type="InterPro" id="IPR051929">
    <property type="entry name" value="VirAsm_ModProt"/>
</dbReference>
<keyword evidence="8" id="KW-1185">Reference proteome</keyword>
<keyword evidence="3" id="KW-0378">Hydrolase</keyword>
<reference evidence="7 8" key="1">
    <citation type="submission" date="2023-12" db="EMBL/GenBank/DDBJ databases">
        <title>Blastococcus brunescens sp. nov., an actonobacterium isolated from sandstone collected in sahara desert.</title>
        <authorList>
            <person name="Gtari M."/>
            <person name="Ghodhbane F."/>
        </authorList>
    </citation>
    <scope>NUCLEOTIDE SEQUENCE [LARGE SCALE GENOMIC DNA]</scope>
    <source>
        <strain evidence="7 8">BMG 8361</strain>
    </source>
</reference>
<keyword evidence="5" id="KW-0482">Metalloprotease</keyword>
<dbReference type="Proteomes" id="UP001324287">
    <property type="component" value="Chromosome"/>
</dbReference>
<evidence type="ECO:0000313" key="7">
    <source>
        <dbReference type="EMBL" id="WRL65186.1"/>
    </source>
</evidence>
<protein>
    <submittedName>
        <fullName evidence="7">M67 family metallopeptidase</fullName>
    </submittedName>
</protein>
<keyword evidence="1" id="KW-0645">Protease</keyword>
<accession>A0ABZ1B2Z3</accession>
<dbReference type="RefSeq" id="WP_324276510.1">
    <property type="nucleotide sequence ID" value="NZ_CP141261.1"/>
</dbReference>
<dbReference type="Gene3D" id="3.40.140.10">
    <property type="entry name" value="Cytidine Deaminase, domain 2"/>
    <property type="match status" value="1"/>
</dbReference>
<sequence>MLRIDRATYDAIVAHAREDHPDEACGVVAGPEGSDRPERFIPMLNAARSPTFYEFDSGDLLKLYRDMDDRDEVPVVIYHSHTATEAYPSRTDISYASGPMTDPATHYVLVSTRHHEKQTGLVDDEVEFRSFRIVEGEVREEDVEVVESYLFGHTPTTVVYD</sequence>
<name>A0ABZ1B2Z3_9ACTN</name>
<evidence type="ECO:0000256" key="3">
    <source>
        <dbReference type="ARBA" id="ARBA00022801"/>
    </source>
</evidence>
<dbReference type="EMBL" id="CP141261">
    <property type="protein sequence ID" value="WRL65186.1"/>
    <property type="molecule type" value="Genomic_DNA"/>
</dbReference>
<evidence type="ECO:0000259" key="6">
    <source>
        <dbReference type="PROSITE" id="PS50249"/>
    </source>
</evidence>
<organism evidence="7 8">
    <name type="scientific">Blastococcus brunescens</name>
    <dbReference type="NCBI Taxonomy" id="1564165"/>
    <lineage>
        <taxon>Bacteria</taxon>
        <taxon>Bacillati</taxon>
        <taxon>Actinomycetota</taxon>
        <taxon>Actinomycetes</taxon>
        <taxon>Geodermatophilales</taxon>
        <taxon>Geodermatophilaceae</taxon>
        <taxon>Blastococcus</taxon>
    </lineage>
</organism>
<dbReference type="InterPro" id="IPR028090">
    <property type="entry name" value="JAB_dom_prok"/>
</dbReference>
<dbReference type="CDD" id="cd08070">
    <property type="entry name" value="MPN_like"/>
    <property type="match status" value="1"/>
</dbReference>
<evidence type="ECO:0000256" key="4">
    <source>
        <dbReference type="ARBA" id="ARBA00022833"/>
    </source>
</evidence>
<dbReference type="Pfam" id="PF14464">
    <property type="entry name" value="Prok-JAB"/>
    <property type="match status" value="1"/>
</dbReference>
<feature type="domain" description="MPN" evidence="6">
    <location>
        <begin position="2"/>
        <end position="137"/>
    </location>
</feature>
<keyword evidence="2" id="KW-0479">Metal-binding</keyword>